<feature type="coiled-coil region" evidence="1">
    <location>
        <begin position="34"/>
        <end position="68"/>
    </location>
</feature>
<comment type="caution">
    <text evidence="2">The sequence shown here is derived from an EMBL/GenBank/DDBJ whole genome shotgun (WGS) entry which is preliminary data.</text>
</comment>
<gene>
    <name evidence="2" type="ORF">HAX54_026434</name>
</gene>
<dbReference type="EMBL" id="JACEIK010003201">
    <property type="protein sequence ID" value="MCD9640786.1"/>
    <property type="molecule type" value="Genomic_DNA"/>
</dbReference>
<protein>
    <submittedName>
        <fullName evidence="2">Uncharacterized protein</fullName>
    </submittedName>
</protein>
<reference evidence="2 3" key="1">
    <citation type="journal article" date="2021" name="BMC Genomics">
        <title>Datura genome reveals duplications of psychoactive alkaloid biosynthetic genes and high mutation rate following tissue culture.</title>
        <authorList>
            <person name="Rajewski A."/>
            <person name="Carter-House D."/>
            <person name="Stajich J."/>
            <person name="Litt A."/>
        </authorList>
    </citation>
    <scope>NUCLEOTIDE SEQUENCE [LARGE SCALE GENOMIC DNA]</scope>
    <source>
        <strain evidence="2">AR-01</strain>
    </source>
</reference>
<evidence type="ECO:0000313" key="3">
    <source>
        <dbReference type="Proteomes" id="UP000823775"/>
    </source>
</evidence>
<keyword evidence="1" id="KW-0175">Coiled coil</keyword>
<dbReference type="Proteomes" id="UP000823775">
    <property type="component" value="Unassembled WGS sequence"/>
</dbReference>
<accession>A0ABS8V354</accession>
<name>A0ABS8V354_DATST</name>
<evidence type="ECO:0000256" key="1">
    <source>
        <dbReference type="SAM" id="Coils"/>
    </source>
</evidence>
<proteinExistence type="predicted"/>
<organism evidence="2 3">
    <name type="scientific">Datura stramonium</name>
    <name type="common">Jimsonweed</name>
    <name type="synonym">Common thornapple</name>
    <dbReference type="NCBI Taxonomy" id="4076"/>
    <lineage>
        <taxon>Eukaryota</taxon>
        <taxon>Viridiplantae</taxon>
        <taxon>Streptophyta</taxon>
        <taxon>Embryophyta</taxon>
        <taxon>Tracheophyta</taxon>
        <taxon>Spermatophyta</taxon>
        <taxon>Magnoliopsida</taxon>
        <taxon>eudicotyledons</taxon>
        <taxon>Gunneridae</taxon>
        <taxon>Pentapetalae</taxon>
        <taxon>asterids</taxon>
        <taxon>lamiids</taxon>
        <taxon>Solanales</taxon>
        <taxon>Solanaceae</taxon>
        <taxon>Solanoideae</taxon>
        <taxon>Datureae</taxon>
        <taxon>Datura</taxon>
    </lineage>
</organism>
<evidence type="ECO:0000313" key="2">
    <source>
        <dbReference type="EMBL" id="MCD9640786.1"/>
    </source>
</evidence>
<sequence>MTLVPGPDIYDQVEDVEPKAQEGRLVIKMERGLATVSEETKKSLLEKINKMEEEIAITRRRIEWVDQNKEALLVKIEEVDQQMDWVKRKIARIDLEIAASLRALNEASGSLPAQERNFGEIEQLLREFTDIMKDEDKEVSLEGNNAKEIGLE</sequence>
<keyword evidence="3" id="KW-1185">Reference proteome</keyword>